<dbReference type="OrthoDB" id="3042504at2759"/>
<dbReference type="RefSeq" id="XP_037213901.1">
    <property type="nucleotide sequence ID" value="XM_037369403.1"/>
</dbReference>
<name>A0A8H6S0Q8_9AGAR</name>
<accession>A0A8H6S0Q8</accession>
<evidence type="ECO:0000313" key="2">
    <source>
        <dbReference type="EMBL" id="KAF7290541.1"/>
    </source>
</evidence>
<comment type="caution">
    <text evidence="2">The sequence shown here is derived from an EMBL/GenBank/DDBJ whole genome shotgun (WGS) entry which is preliminary data.</text>
</comment>
<feature type="region of interest" description="Disordered" evidence="1">
    <location>
        <begin position="479"/>
        <end position="524"/>
    </location>
</feature>
<evidence type="ECO:0000256" key="1">
    <source>
        <dbReference type="SAM" id="MobiDB-lite"/>
    </source>
</evidence>
<evidence type="ECO:0000313" key="3">
    <source>
        <dbReference type="Proteomes" id="UP000636479"/>
    </source>
</evidence>
<protein>
    <submittedName>
        <fullName evidence="2">Histone H4</fullName>
    </submittedName>
</protein>
<dbReference type="AlphaFoldDB" id="A0A8H6S0Q8"/>
<feature type="compositionally biased region" description="Polar residues" evidence="1">
    <location>
        <begin position="485"/>
        <end position="505"/>
    </location>
</feature>
<reference evidence="2" key="1">
    <citation type="submission" date="2020-05" db="EMBL/GenBank/DDBJ databases">
        <title>Mycena genomes resolve the evolution of fungal bioluminescence.</title>
        <authorList>
            <person name="Tsai I.J."/>
        </authorList>
    </citation>
    <scope>NUCLEOTIDE SEQUENCE</scope>
    <source>
        <strain evidence="2">171206Taipei</strain>
    </source>
</reference>
<dbReference type="EMBL" id="JACAZF010000014">
    <property type="protein sequence ID" value="KAF7290541.1"/>
    <property type="molecule type" value="Genomic_DNA"/>
</dbReference>
<dbReference type="GeneID" id="59351919"/>
<dbReference type="Proteomes" id="UP000636479">
    <property type="component" value="Unassembled WGS sequence"/>
</dbReference>
<proteinExistence type="predicted"/>
<feature type="compositionally biased region" description="Basic and acidic residues" evidence="1">
    <location>
        <begin position="28"/>
        <end position="38"/>
    </location>
</feature>
<organism evidence="2 3">
    <name type="scientific">Mycena indigotica</name>
    <dbReference type="NCBI Taxonomy" id="2126181"/>
    <lineage>
        <taxon>Eukaryota</taxon>
        <taxon>Fungi</taxon>
        <taxon>Dikarya</taxon>
        <taxon>Basidiomycota</taxon>
        <taxon>Agaricomycotina</taxon>
        <taxon>Agaricomycetes</taxon>
        <taxon>Agaricomycetidae</taxon>
        <taxon>Agaricales</taxon>
        <taxon>Marasmiineae</taxon>
        <taxon>Mycenaceae</taxon>
        <taxon>Mycena</taxon>
    </lineage>
</organism>
<feature type="region of interest" description="Disordered" evidence="1">
    <location>
        <begin position="1"/>
        <end position="38"/>
    </location>
</feature>
<keyword evidence="3" id="KW-1185">Reference proteome</keyword>
<sequence>MSRARPRATEFITKVYERSQKPPATDKGAQDHDLPKPIIKPDQRVRTTAMRIAKAERDERMDITRVLTPVKTFMGGFTRPQNLSTAHWFPGGSYIIKGRVYEKPSPAAYEAHTVFLLESRYHIRYKPGRTEAPEYIYGVCREADLPAVLRNYNSKRTPLNIRTIMDNARWPWGPQKKRKRVFGGYVSEPQTPVPVDEDQATQTRELLQDSSPVNILSSLRAFQPSAEEEITDKPVTSPGVVEAVPPTEDEELASEETDLSLFVPRSEYLQTLEKTPFWRPVITLTVSTRPLALSLLRLANRHATGLPFYASVSDDDRKSFTSFPARMRSLRLRRIQDLSLELASVLTGARGGIPGIRFEHESNGRGIAGEGLADPIPWDKRVIHVGLGTSLPSWVQSEFPKVLLGRAKVEVPGWKPFELYHVDDFGNRSRMLDGQALPWARPEHSFADRNLEEWYTEYCILRRVLKIYQSAAEELNRMRDEGKMSQRTRTLVPNPNQSIDSSQMVQPEGNVASREQEVNNDGESGEVEEVLLEDDGPEDPSFKSARPLMFIREGPDALKNFSRRVLGIIDETSSLDELDEPPDFVVLRGGPIDGEKPLSVTSTTPILGPRDPLTGELHRTAVLQEMGYLRFVPLNLAIRAVTRRYQLWAVKKKEELSRQLPTRHAQVDYPDTPRRLY</sequence>
<gene>
    <name evidence="2" type="ORF">MIND_01294000</name>
</gene>